<dbReference type="Proteomes" id="UP001057877">
    <property type="component" value="Chromosome"/>
</dbReference>
<organism evidence="5 6">
    <name type="scientific">Paenibacillus spongiae</name>
    <dbReference type="NCBI Taxonomy" id="2909671"/>
    <lineage>
        <taxon>Bacteria</taxon>
        <taxon>Bacillati</taxon>
        <taxon>Bacillota</taxon>
        <taxon>Bacilli</taxon>
        <taxon>Bacillales</taxon>
        <taxon>Paenibacillaceae</taxon>
        <taxon>Paenibacillus</taxon>
    </lineage>
</organism>
<feature type="domain" description="SUF system FeS cluster assembly SufBD core" evidence="3">
    <location>
        <begin position="175"/>
        <end position="410"/>
    </location>
</feature>
<dbReference type="NCBIfam" id="TIGR01981">
    <property type="entry name" value="sufD"/>
    <property type="match status" value="1"/>
</dbReference>
<dbReference type="SUPFAM" id="SSF101960">
    <property type="entry name" value="Stabilizer of iron transporter SufD"/>
    <property type="match status" value="1"/>
</dbReference>
<dbReference type="InterPro" id="IPR055346">
    <property type="entry name" value="Fe-S_cluster_assembly_SufBD"/>
</dbReference>
<dbReference type="Pfam" id="PF19295">
    <property type="entry name" value="SufBD_N"/>
    <property type="match status" value="1"/>
</dbReference>
<sequence length="437" mass="47720">MSTQLTTPVNRQSVEALSRSKGEPDWLAQRRVKGAELAETLEWPKPEKTRIDRWNLNAIGAFKPQSPVASAADLPESVRSLSGEASAGLIVQRNSGVVHQQLSPELQAKGILFTDLETASREHAELVQKYLNTVVAQDENKLTALHSAVWSGGVFIYIPKNVEVELPLQALFHSDDAEASFSRHVLIVADSHSRVTYVENAASDYSAAAEPQALVQQAVVEVIVKPGAHVRFATVHHMGDNVVDMTIRRALIENDGRMEWIVGDMNEGHTLSDTRSLLKGNGSTSDAKAISIGKNKQQMSLTTGAVHFGRNSESEMVTRAVMKDQATAIINGITKIEKGATKANGQQMEKVLMLSPKARGDANPILLIDEDDVKAGHAASVGQVNPEQVYYLMSRGISKQEAERLIIHGFLAPTVSEIPVKAVRDQLQQLLERKLEI</sequence>
<feature type="compositionally biased region" description="Polar residues" evidence="2">
    <location>
        <begin position="1"/>
        <end position="15"/>
    </location>
</feature>
<gene>
    <name evidence="5" type="primary">sufD</name>
    <name evidence="5" type="ORF">L1F29_08525</name>
</gene>
<keyword evidence="6" id="KW-1185">Reference proteome</keyword>
<dbReference type="PANTHER" id="PTHR30508:SF1">
    <property type="entry name" value="UPF0051 PROTEIN ABCI8, CHLOROPLASTIC-RELATED"/>
    <property type="match status" value="1"/>
</dbReference>
<dbReference type="PANTHER" id="PTHR30508">
    <property type="entry name" value="FES CLUSTER ASSEMBLY PROTEIN SUF"/>
    <property type="match status" value="1"/>
</dbReference>
<protein>
    <submittedName>
        <fullName evidence="5">Fe-S cluster assembly protein SufD</fullName>
    </submittedName>
</protein>
<evidence type="ECO:0000313" key="6">
    <source>
        <dbReference type="Proteomes" id="UP001057877"/>
    </source>
</evidence>
<dbReference type="Pfam" id="PF01458">
    <property type="entry name" value="SUFBD_core"/>
    <property type="match status" value="1"/>
</dbReference>
<dbReference type="RefSeq" id="WP_258387908.1">
    <property type="nucleotide sequence ID" value="NZ_CP091430.1"/>
</dbReference>
<name>A0ABY5SDX9_9BACL</name>
<comment type="similarity">
    <text evidence="1">Belongs to the iron-sulfur cluster assembly SufBD family.</text>
</comment>
<evidence type="ECO:0000259" key="4">
    <source>
        <dbReference type="Pfam" id="PF19295"/>
    </source>
</evidence>
<evidence type="ECO:0000256" key="2">
    <source>
        <dbReference type="SAM" id="MobiDB-lite"/>
    </source>
</evidence>
<evidence type="ECO:0000256" key="1">
    <source>
        <dbReference type="ARBA" id="ARBA00043967"/>
    </source>
</evidence>
<dbReference type="InterPro" id="IPR011542">
    <property type="entry name" value="SUF_FeS_clus_asmbl_SufD"/>
</dbReference>
<evidence type="ECO:0000259" key="3">
    <source>
        <dbReference type="Pfam" id="PF01458"/>
    </source>
</evidence>
<accession>A0ABY5SDX9</accession>
<proteinExistence type="inferred from homology"/>
<dbReference type="InterPro" id="IPR000825">
    <property type="entry name" value="SUF_FeS_clus_asmbl_SufBD_core"/>
</dbReference>
<feature type="domain" description="SUF system FeS cluster assembly SufBD N-terminal" evidence="4">
    <location>
        <begin position="94"/>
        <end position="169"/>
    </location>
</feature>
<dbReference type="EMBL" id="CP091430">
    <property type="protein sequence ID" value="UVI31844.1"/>
    <property type="molecule type" value="Genomic_DNA"/>
</dbReference>
<dbReference type="InterPro" id="IPR045595">
    <property type="entry name" value="SufBD_N"/>
</dbReference>
<reference evidence="5" key="1">
    <citation type="submission" date="2022-01" db="EMBL/GenBank/DDBJ databases">
        <title>Paenibacillus spongiae sp. nov., isolated from marine sponge.</title>
        <authorList>
            <person name="Li Z."/>
            <person name="Zhang M."/>
        </authorList>
    </citation>
    <scope>NUCLEOTIDE SEQUENCE</scope>
    <source>
        <strain evidence="5">PHS-Z3</strain>
    </source>
</reference>
<dbReference type="InterPro" id="IPR037284">
    <property type="entry name" value="SUF_FeS_clus_asmbl_SufBD_sf"/>
</dbReference>
<evidence type="ECO:0000313" key="5">
    <source>
        <dbReference type="EMBL" id="UVI31844.1"/>
    </source>
</evidence>
<feature type="region of interest" description="Disordered" evidence="2">
    <location>
        <begin position="1"/>
        <end position="21"/>
    </location>
</feature>